<keyword evidence="2" id="KW-0732">Signal</keyword>
<feature type="signal peptide" evidence="2">
    <location>
        <begin position="1"/>
        <end position="24"/>
    </location>
</feature>
<dbReference type="EMBL" id="FTOR01000001">
    <property type="protein sequence ID" value="SIS80522.1"/>
    <property type="molecule type" value="Genomic_DNA"/>
</dbReference>
<proteinExistence type="predicted"/>
<sequence length="208" mass="22809">MKKVLLSLLAVAGCLLASSEAVKAQTPQQPLKIGVFDIEIMMQVMPGYRGVDSAVQVYERDSLANEYDFYQSEYHRLDSTYKADSAAGKAKSVLDLQKQSRQQVAMNLIYWQQIAENKSQQKRAILAQPITEKVVAAYKKVLDAKKFTLVLKPNSFEFFGSSAVENIFVLVAKELKVALPQELGGTGNVESDEAKPAGAGTKPAPKAH</sequence>
<protein>
    <submittedName>
        <fullName evidence="3">Outer membrane protein (OmpH-like)</fullName>
    </submittedName>
</protein>
<dbReference type="OrthoDB" id="665329at2"/>
<evidence type="ECO:0000256" key="2">
    <source>
        <dbReference type="SAM" id="SignalP"/>
    </source>
</evidence>
<reference evidence="4" key="1">
    <citation type="submission" date="2017-01" db="EMBL/GenBank/DDBJ databases">
        <authorList>
            <person name="Varghese N."/>
            <person name="Submissions S."/>
        </authorList>
    </citation>
    <scope>NUCLEOTIDE SEQUENCE [LARGE SCALE GENOMIC DNA]</scope>
    <source>
        <strain evidence="4">DSM 21054</strain>
    </source>
</reference>
<feature type="compositionally biased region" description="Low complexity" evidence="1">
    <location>
        <begin position="196"/>
        <end position="208"/>
    </location>
</feature>
<feature type="region of interest" description="Disordered" evidence="1">
    <location>
        <begin position="186"/>
        <end position="208"/>
    </location>
</feature>
<dbReference type="GO" id="GO:0051082">
    <property type="term" value="F:unfolded protein binding"/>
    <property type="evidence" value="ECO:0007669"/>
    <property type="project" value="InterPro"/>
</dbReference>
<evidence type="ECO:0000313" key="4">
    <source>
        <dbReference type="Proteomes" id="UP000186917"/>
    </source>
</evidence>
<name>A0A173MQX1_9BACT</name>
<dbReference type="InterPro" id="IPR005632">
    <property type="entry name" value="Chaperone_Skp"/>
</dbReference>
<evidence type="ECO:0000256" key="1">
    <source>
        <dbReference type="SAM" id="MobiDB-lite"/>
    </source>
</evidence>
<dbReference type="AlphaFoldDB" id="A0A173MQX1"/>
<dbReference type="InterPro" id="IPR024930">
    <property type="entry name" value="Skp_dom_sf"/>
</dbReference>
<evidence type="ECO:0000313" key="3">
    <source>
        <dbReference type="EMBL" id="SIS80522.1"/>
    </source>
</evidence>
<dbReference type="Gene3D" id="3.30.910.20">
    <property type="entry name" value="Skp domain"/>
    <property type="match status" value="1"/>
</dbReference>
<accession>A0A173MQX1</accession>
<gene>
    <name evidence="3" type="ORF">SAMN05421788_1011320</name>
</gene>
<organism evidence="3 4">
    <name type="scientific">Filimonas lacunae</name>
    <dbReference type="NCBI Taxonomy" id="477680"/>
    <lineage>
        <taxon>Bacteria</taxon>
        <taxon>Pseudomonadati</taxon>
        <taxon>Bacteroidota</taxon>
        <taxon>Chitinophagia</taxon>
        <taxon>Chitinophagales</taxon>
        <taxon>Chitinophagaceae</taxon>
        <taxon>Filimonas</taxon>
    </lineage>
</organism>
<dbReference type="SUPFAM" id="SSF111384">
    <property type="entry name" value="OmpH-like"/>
    <property type="match status" value="1"/>
</dbReference>
<dbReference type="RefSeq" id="WP_076376808.1">
    <property type="nucleotide sequence ID" value="NZ_AP017422.1"/>
</dbReference>
<dbReference type="SMART" id="SM00935">
    <property type="entry name" value="OmpH"/>
    <property type="match status" value="1"/>
</dbReference>
<feature type="chain" id="PRO_5030023301" evidence="2">
    <location>
        <begin position="25"/>
        <end position="208"/>
    </location>
</feature>
<keyword evidence="4" id="KW-1185">Reference proteome</keyword>
<dbReference type="STRING" id="477680.SAMN05421788_1011320"/>
<dbReference type="Pfam" id="PF03938">
    <property type="entry name" value="OmpH"/>
    <property type="match status" value="1"/>
</dbReference>
<dbReference type="KEGG" id="fln:FLA_5940"/>
<dbReference type="Proteomes" id="UP000186917">
    <property type="component" value="Unassembled WGS sequence"/>
</dbReference>